<dbReference type="InterPro" id="IPR003661">
    <property type="entry name" value="HisK_dim/P_dom"/>
</dbReference>
<dbReference type="PANTHER" id="PTHR43047">
    <property type="entry name" value="TWO-COMPONENT HISTIDINE PROTEIN KINASE"/>
    <property type="match status" value="1"/>
</dbReference>
<dbReference type="Gene3D" id="3.30.450.20">
    <property type="entry name" value="PAS domain"/>
    <property type="match status" value="2"/>
</dbReference>
<dbReference type="PRINTS" id="PR00344">
    <property type="entry name" value="BCTRLSENSOR"/>
</dbReference>
<dbReference type="CDD" id="cd16922">
    <property type="entry name" value="HATPase_EvgS-ArcB-TorS-like"/>
    <property type="match status" value="1"/>
</dbReference>
<dbReference type="SUPFAM" id="SSF55785">
    <property type="entry name" value="PYP-like sensor domain (PAS domain)"/>
    <property type="match status" value="2"/>
</dbReference>
<dbReference type="CDD" id="cd00082">
    <property type="entry name" value="HisKA"/>
    <property type="match status" value="1"/>
</dbReference>
<dbReference type="Proteomes" id="UP001239462">
    <property type="component" value="Unassembled WGS sequence"/>
</dbReference>
<feature type="modified residue" description="4-aspartylphosphate" evidence="6">
    <location>
        <position position="599"/>
    </location>
</feature>
<dbReference type="CDD" id="cd17546">
    <property type="entry name" value="REC_hyHK_CKI1_RcsC-like"/>
    <property type="match status" value="1"/>
</dbReference>
<evidence type="ECO:0000256" key="5">
    <source>
        <dbReference type="ARBA" id="ARBA00022777"/>
    </source>
</evidence>
<dbReference type="PROSITE" id="PS50112">
    <property type="entry name" value="PAS"/>
    <property type="match status" value="1"/>
</dbReference>
<dbReference type="InterPro" id="IPR035965">
    <property type="entry name" value="PAS-like_dom_sf"/>
</dbReference>
<keyword evidence="14" id="KW-1185">Reference proteome</keyword>
<feature type="region of interest" description="Disordered" evidence="8">
    <location>
        <begin position="1"/>
        <end position="23"/>
    </location>
</feature>
<dbReference type="InterPro" id="IPR005467">
    <property type="entry name" value="His_kinase_dom"/>
</dbReference>
<name>A0ABT7PP35_9BACT</name>
<evidence type="ECO:0000313" key="14">
    <source>
        <dbReference type="Proteomes" id="UP001239462"/>
    </source>
</evidence>
<dbReference type="InterPro" id="IPR011006">
    <property type="entry name" value="CheY-like_superfamily"/>
</dbReference>
<evidence type="ECO:0000256" key="4">
    <source>
        <dbReference type="ARBA" id="ARBA00022679"/>
    </source>
</evidence>
<protein>
    <recommendedName>
        <fullName evidence="2">histidine kinase</fullName>
        <ecNumber evidence="2">2.7.13.3</ecNumber>
    </recommendedName>
</protein>
<evidence type="ECO:0000259" key="11">
    <source>
        <dbReference type="PROSITE" id="PS50112"/>
    </source>
</evidence>
<dbReference type="RefSeq" id="WP_289166022.1">
    <property type="nucleotide sequence ID" value="NZ_JASZZN010000020.1"/>
</dbReference>
<comment type="catalytic activity">
    <reaction evidence="1">
        <text>ATP + protein L-histidine = ADP + protein N-phospho-L-histidine.</text>
        <dbReference type="EC" id="2.7.13.3"/>
    </reaction>
</comment>
<dbReference type="SMART" id="SM00086">
    <property type="entry name" value="PAC"/>
    <property type="match status" value="1"/>
</dbReference>
<dbReference type="NCBIfam" id="TIGR00229">
    <property type="entry name" value="sensory_box"/>
    <property type="match status" value="1"/>
</dbReference>
<gene>
    <name evidence="13" type="ORF">QTN89_22650</name>
</gene>
<dbReference type="InterPro" id="IPR001610">
    <property type="entry name" value="PAC"/>
</dbReference>
<dbReference type="SUPFAM" id="SSF55874">
    <property type="entry name" value="ATPase domain of HSP90 chaperone/DNA topoisomerase II/histidine kinase"/>
    <property type="match status" value="1"/>
</dbReference>
<dbReference type="Pfam" id="PF13188">
    <property type="entry name" value="PAS_8"/>
    <property type="match status" value="1"/>
</dbReference>
<dbReference type="Gene3D" id="1.10.287.130">
    <property type="match status" value="1"/>
</dbReference>
<dbReference type="CDD" id="cd00130">
    <property type="entry name" value="PAS"/>
    <property type="match status" value="1"/>
</dbReference>
<dbReference type="PANTHER" id="PTHR43047:SF72">
    <property type="entry name" value="OSMOSENSING HISTIDINE PROTEIN KINASE SLN1"/>
    <property type="match status" value="1"/>
</dbReference>
<evidence type="ECO:0000256" key="2">
    <source>
        <dbReference type="ARBA" id="ARBA00012438"/>
    </source>
</evidence>
<dbReference type="SMART" id="SM00091">
    <property type="entry name" value="PAS"/>
    <property type="match status" value="1"/>
</dbReference>
<dbReference type="Pfam" id="PF00072">
    <property type="entry name" value="Response_reg"/>
    <property type="match status" value="1"/>
</dbReference>
<feature type="domain" description="Histidine kinase" evidence="9">
    <location>
        <begin position="294"/>
        <end position="510"/>
    </location>
</feature>
<evidence type="ECO:0000256" key="6">
    <source>
        <dbReference type="PROSITE-ProRule" id="PRU00169"/>
    </source>
</evidence>
<dbReference type="Pfam" id="PF08447">
    <property type="entry name" value="PAS_3"/>
    <property type="match status" value="1"/>
</dbReference>
<dbReference type="PROSITE" id="PS50113">
    <property type="entry name" value="PAC"/>
    <property type="match status" value="1"/>
</dbReference>
<dbReference type="Pfam" id="PF02518">
    <property type="entry name" value="HATPase_c"/>
    <property type="match status" value="1"/>
</dbReference>
<dbReference type="SMART" id="SM00448">
    <property type="entry name" value="REC"/>
    <property type="match status" value="1"/>
</dbReference>
<evidence type="ECO:0000256" key="1">
    <source>
        <dbReference type="ARBA" id="ARBA00000085"/>
    </source>
</evidence>
<dbReference type="InterPro" id="IPR001789">
    <property type="entry name" value="Sig_transdc_resp-reg_receiver"/>
</dbReference>
<keyword evidence="4" id="KW-0808">Transferase</keyword>
<keyword evidence="3 6" id="KW-0597">Phosphoprotein</keyword>
<sequence length="669" mass="75778">MNDGSGRKSESLPGKAIDRSQRETEDRYHRLANLIDQGFCVMEVFFDDDGVGVDYRFLEVNPVFERHTGLVDAVGKTARELVPNLESTWPERYGRIAMTGKSEHFVDRSEAMGRWFEVDAFRIGAPEQRRVALLFTDISNRKAAEEALRESEERFRDLADNMSQFAWMADRDGSIVWYNRRWYEYTGTTLEQMKGWGWQAVHHPDHVGRVVEKISHCFRTGETWEDTFPLRSANGDYRWFLSRAIPIRDSKGRVLRWFGTNTDITQQRQLESKLQQTAIQLAQANRRKDEFLANVSHEIRSPMTAILGYLDLIELHSDEDRRHVETIRRNGEFLLTLINDILDLSKIEAGQFETDAVAFDPKALIGEVVDLMTIRAQEGGITLTTKVTESVPEAIVTDAKRVRQVLINLVGNAIKFTPQGSVQMVTTFDQESGEMVFDVIDTGIGIPATDVERLFQPFEQMDGSITRRFGGTGLGLAICRRLATVLGGSISAASEEGAGSRFRFKLPVGTQSTDRIDWRGELAASGTHDGTIDTVPVFREGDRLDARVLVVDDRPDIRFLLQRLLERFGCDVATCENGEEALRWLDDPDSATIDAVIMDMQMPGMDGLTAVRHMRQAGFSRPVIALTANAMDSDRERCLNAGYTDYLSKPIDKHLLFHKLKRRLAETQR</sequence>
<dbReference type="InterPro" id="IPR036890">
    <property type="entry name" value="HATPase_C_sf"/>
</dbReference>
<comment type="caution">
    <text evidence="13">The sequence shown here is derived from an EMBL/GenBank/DDBJ whole genome shotgun (WGS) entry which is preliminary data.</text>
</comment>
<dbReference type="InterPro" id="IPR013655">
    <property type="entry name" value="PAS_fold_3"/>
</dbReference>
<feature type="domain" description="Response regulatory" evidence="10">
    <location>
        <begin position="547"/>
        <end position="664"/>
    </location>
</feature>
<dbReference type="SUPFAM" id="SSF47384">
    <property type="entry name" value="Homodimeric domain of signal transducing histidine kinase"/>
    <property type="match status" value="1"/>
</dbReference>
<dbReference type="SMART" id="SM00388">
    <property type="entry name" value="HisKA"/>
    <property type="match status" value="1"/>
</dbReference>
<feature type="domain" description="PAC" evidence="12">
    <location>
        <begin position="224"/>
        <end position="276"/>
    </location>
</feature>
<evidence type="ECO:0000256" key="7">
    <source>
        <dbReference type="SAM" id="Coils"/>
    </source>
</evidence>
<dbReference type="InterPro" id="IPR003594">
    <property type="entry name" value="HATPase_dom"/>
</dbReference>
<keyword evidence="7" id="KW-0175">Coiled coil</keyword>
<proteinExistence type="predicted"/>
<dbReference type="PROSITE" id="PS50109">
    <property type="entry name" value="HIS_KIN"/>
    <property type="match status" value="1"/>
</dbReference>
<dbReference type="SMART" id="SM00387">
    <property type="entry name" value="HATPase_c"/>
    <property type="match status" value="1"/>
</dbReference>
<dbReference type="InterPro" id="IPR004358">
    <property type="entry name" value="Sig_transdc_His_kin-like_C"/>
</dbReference>
<dbReference type="Pfam" id="PF00512">
    <property type="entry name" value="HisKA"/>
    <property type="match status" value="1"/>
</dbReference>
<dbReference type="InterPro" id="IPR000014">
    <property type="entry name" value="PAS"/>
</dbReference>
<evidence type="ECO:0000259" key="10">
    <source>
        <dbReference type="PROSITE" id="PS50110"/>
    </source>
</evidence>
<accession>A0ABT7PP35</accession>
<dbReference type="EMBL" id="JASZZN010000020">
    <property type="protein sequence ID" value="MDM4018268.1"/>
    <property type="molecule type" value="Genomic_DNA"/>
</dbReference>
<dbReference type="SUPFAM" id="SSF52172">
    <property type="entry name" value="CheY-like"/>
    <property type="match status" value="1"/>
</dbReference>
<dbReference type="Gene3D" id="3.40.50.2300">
    <property type="match status" value="1"/>
</dbReference>
<organism evidence="13 14">
    <name type="scientific">Roseiconus lacunae</name>
    <dbReference type="NCBI Taxonomy" id="2605694"/>
    <lineage>
        <taxon>Bacteria</taxon>
        <taxon>Pseudomonadati</taxon>
        <taxon>Planctomycetota</taxon>
        <taxon>Planctomycetia</taxon>
        <taxon>Pirellulales</taxon>
        <taxon>Pirellulaceae</taxon>
        <taxon>Roseiconus</taxon>
    </lineage>
</organism>
<evidence type="ECO:0000313" key="13">
    <source>
        <dbReference type="EMBL" id="MDM4018268.1"/>
    </source>
</evidence>
<dbReference type="EC" id="2.7.13.3" evidence="2"/>
<evidence type="ECO:0000256" key="3">
    <source>
        <dbReference type="ARBA" id="ARBA00022553"/>
    </source>
</evidence>
<evidence type="ECO:0000259" key="12">
    <source>
        <dbReference type="PROSITE" id="PS50113"/>
    </source>
</evidence>
<feature type="coiled-coil region" evidence="7">
    <location>
        <begin position="267"/>
        <end position="294"/>
    </location>
</feature>
<evidence type="ECO:0000259" key="9">
    <source>
        <dbReference type="PROSITE" id="PS50109"/>
    </source>
</evidence>
<dbReference type="InterPro" id="IPR036097">
    <property type="entry name" value="HisK_dim/P_sf"/>
</dbReference>
<evidence type="ECO:0000256" key="8">
    <source>
        <dbReference type="SAM" id="MobiDB-lite"/>
    </source>
</evidence>
<dbReference type="InterPro" id="IPR000700">
    <property type="entry name" value="PAS-assoc_C"/>
</dbReference>
<feature type="domain" description="PAS" evidence="11">
    <location>
        <begin position="151"/>
        <end position="221"/>
    </location>
</feature>
<dbReference type="Gene3D" id="3.30.565.10">
    <property type="entry name" value="Histidine kinase-like ATPase, C-terminal domain"/>
    <property type="match status" value="1"/>
</dbReference>
<keyword evidence="5" id="KW-0418">Kinase</keyword>
<reference evidence="13 14" key="1">
    <citation type="submission" date="2023-06" db="EMBL/GenBank/DDBJ databases">
        <title>Roseiconus lacunae JC819 isolated from Gulf of Mannar region, Tamil Nadu.</title>
        <authorList>
            <person name="Pk S."/>
            <person name="Ch S."/>
            <person name="Ch V.R."/>
        </authorList>
    </citation>
    <scope>NUCLEOTIDE SEQUENCE [LARGE SCALE GENOMIC DNA]</scope>
    <source>
        <strain evidence="13 14">JC819</strain>
    </source>
</reference>
<dbReference type="PROSITE" id="PS50110">
    <property type="entry name" value="RESPONSE_REGULATORY"/>
    <property type="match status" value="1"/>
</dbReference>